<dbReference type="Gene3D" id="1.10.3300.10">
    <property type="entry name" value="Jann2411-like domain"/>
    <property type="match status" value="1"/>
</dbReference>
<organism evidence="2 3">
    <name type="scientific">Actinoplanes cyaneus</name>
    <dbReference type="NCBI Taxonomy" id="52696"/>
    <lineage>
        <taxon>Bacteria</taxon>
        <taxon>Bacillati</taxon>
        <taxon>Actinomycetota</taxon>
        <taxon>Actinomycetes</taxon>
        <taxon>Micromonosporales</taxon>
        <taxon>Micromonosporaceae</taxon>
        <taxon>Actinoplanes</taxon>
    </lineage>
</organism>
<keyword evidence="3" id="KW-1185">Reference proteome</keyword>
<dbReference type="Pfam" id="PF07336">
    <property type="entry name" value="ABATE"/>
    <property type="match status" value="1"/>
</dbReference>
<reference evidence="2" key="1">
    <citation type="submission" date="2021-01" db="EMBL/GenBank/DDBJ databases">
        <title>Whole genome shotgun sequence of Actinoplanes cyaneus NBRC 14990.</title>
        <authorList>
            <person name="Komaki H."/>
            <person name="Tamura T."/>
        </authorList>
    </citation>
    <scope>NUCLEOTIDE SEQUENCE</scope>
    <source>
        <strain evidence="2">NBRC 14990</strain>
    </source>
</reference>
<dbReference type="Proteomes" id="UP000619479">
    <property type="component" value="Unassembled WGS sequence"/>
</dbReference>
<comment type="caution">
    <text evidence="2">The sequence shown here is derived from an EMBL/GenBank/DDBJ whole genome shotgun (WGS) entry which is preliminary data.</text>
</comment>
<dbReference type="InterPro" id="IPR021005">
    <property type="entry name" value="Znf_CGNR"/>
</dbReference>
<dbReference type="AlphaFoldDB" id="A0A919LXV6"/>
<dbReference type="RefSeq" id="WP_239174027.1">
    <property type="nucleotide sequence ID" value="NZ_BAAAUC010000002.1"/>
</dbReference>
<evidence type="ECO:0000313" key="2">
    <source>
        <dbReference type="EMBL" id="GID62315.1"/>
    </source>
</evidence>
<gene>
    <name evidence="2" type="ORF">Acy02nite_01960</name>
</gene>
<dbReference type="Pfam" id="PF11706">
    <property type="entry name" value="zf-CGNR"/>
    <property type="match status" value="1"/>
</dbReference>
<feature type="domain" description="Zinc finger CGNR" evidence="1">
    <location>
        <begin position="148"/>
        <end position="187"/>
    </location>
</feature>
<dbReference type="PANTHER" id="PTHR35525">
    <property type="entry name" value="BLL6575 PROTEIN"/>
    <property type="match status" value="1"/>
</dbReference>
<evidence type="ECO:0000313" key="3">
    <source>
        <dbReference type="Proteomes" id="UP000619479"/>
    </source>
</evidence>
<sequence length="198" mass="21035">MRLVIETAPGADVHPGLDLANSVLVAPGGVVTDLLDSPATAATWLTERGLAPADAVLYEICAGRLRALRSALRDLFTAAVRHEPPPAEALSVVNTALTRVPTAAELHWDPARGLHRSVPHPTDQVVDHALGVLAADAADLLTGADAARLAACDSRPCQRFLVRGGRRQWCSVRCGDRARAARAYARRSPERPVDLSPL</sequence>
<name>A0A919LXV6_9ACTN</name>
<accession>A0A919LXV6</accession>
<protein>
    <recommendedName>
        <fullName evidence="1">Zinc finger CGNR domain-containing protein</fullName>
    </recommendedName>
</protein>
<dbReference type="PANTHER" id="PTHR35525:SF3">
    <property type="entry name" value="BLL6575 PROTEIN"/>
    <property type="match status" value="1"/>
</dbReference>
<dbReference type="SUPFAM" id="SSF160904">
    <property type="entry name" value="Jann2411-like"/>
    <property type="match status" value="1"/>
</dbReference>
<evidence type="ECO:0000259" key="1">
    <source>
        <dbReference type="Pfam" id="PF11706"/>
    </source>
</evidence>
<dbReference type="InterPro" id="IPR010852">
    <property type="entry name" value="ABATE"/>
</dbReference>
<proteinExistence type="predicted"/>
<dbReference type="EMBL" id="BOMH01000002">
    <property type="protein sequence ID" value="GID62315.1"/>
    <property type="molecule type" value="Genomic_DNA"/>
</dbReference>
<dbReference type="InterPro" id="IPR023286">
    <property type="entry name" value="ABATE_dom_sf"/>
</dbReference>